<dbReference type="STRING" id="764299.STRIC_1889"/>
<comment type="caution">
    <text evidence="1">The sequence shown here is derived from an EMBL/GenBank/DDBJ whole genome shotgun (WGS) entry which is preliminary data.</text>
</comment>
<keyword evidence="2" id="KW-1185">Reference proteome</keyword>
<dbReference type="EMBL" id="AEUX02000007">
    <property type="protein sequence ID" value="EHI69205.1"/>
    <property type="molecule type" value="Genomic_DNA"/>
</dbReference>
<name>G5K502_9STRE</name>
<gene>
    <name evidence="1" type="ORF">STRIC_1889</name>
</gene>
<accession>G5K502</accession>
<proteinExistence type="predicted"/>
<evidence type="ECO:0000313" key="1">
    <source>
        <dbReference type="EMBL" id="EHI69205.1"/>
    </source>
</evidence>
<dbReference type="AlphaFoldDB" id="G5K502"/>
<reference evidence="1 2" key="1">
    <citation type="journal article" date="2014" name="Int. J. Syst. Evol. Microbiol.">
        <title>Phylogenomics and the dynamic genome evolution of the genus Streptococcus.</title>
        <authorList>
            <consortium name="The Broad Institute Genome Sequencing Platform"/>
            <person name="Richards V.P."/>
            <person name="Palmer S.R."/>
            <person name="Pavinski Bitar P.D."/>
            <person name="Qin X."/>
            <person name="Weinstock G.M."/>
            <person name="Highlander S.K."/>
            <person name="Town C.D."/>
            <person name="Burne R.A."/>
            <person name="Stanhope M.J."/>
        </authorList>
    </citation>
    <scope>NUCLEOTIDE SEQUENCE [LARGE SCALE GENOMIC DNA]</scope>
    <source>
        <strain evidence="1 2">707-05</strain>
    </source>
</reference>
<sequence length="57" mass="6516">MSKKELILLKKVSFLRNANNYSVSISQVGAICQKNLPKKDQKKAFTKQLVYDNIQVC</sequence>
<protein>
    <submittedName>
        <fullName evidence="1">Uncharacterized protein</fullName>
    </submittedName>
</protein>
<dbReference type="Proteomes" id="UP000003330">
    <property type="component" value="Unassembled WGS sequence"/>
</dbReference>
<evidence type="ECO:0000313" key="2">
    <source>
        <dbReference type="Proteomes" id="UP000003330"/>
    </source>
</evidence>
<organism evidence="1 2">
    <name type="scientific">Streptococcus ictaluri 707-05</name>
    <dbReference type="NCBI Taxonomy" id="764299"/>
    <lineage>
        <taxon>Bacteria</taxon>
        <taxon>Bacillati</taxon>
        <taxon>Bacillota</taxon>
        <taxon>Bacilli</taxon>
        <taxon>Lactobacillales</taxon>
        <taxon>Streptococcaceae</taxon>
        <taxon>Streptococcus</taxon>
    </lineage>
</organism>